<dbReference type="AlphaFoldDB" id="A0A7J8CNA5"/>
<feature type="region of interest" description="Disordered" evidence="13">
    <location>
        <begin position="84"/>
        <end position="105"/>
    </location>
</feature>
<keyword evidence="9" id="KW-0238">DNA-binding</keyword>
<dbReference type="Pfam" id="PF13465">
    <property type="entry name" value="zf-H2C2_2"/>
    <property type="match status" value="1"/>
</dbReference>
<keyword evidence="4" id="KW-0479">Metal-binding</keyword>
<comment type="subcellular location">
    <subcellularLocation>
        <location evidence="2">Nucleus</location>
    </subcellularLocation>
</comment>
<evidence type="ECO:0000313" key="17">
    <source>
        <dbReference type="Proteomes" id="UP000593571"/>
    </source>
</evidence>
<dbReference type="FunFam" id="3.30.160.60:FF:000671">
    <property type="entry name" value="Zinc finger protein 26"/>
    <property type="match status" value="1"/>
</dbReference>
<dbReference type="SMART" id="SM00349">
    <property type="entry name" value="KRAB"/>
    <property type="match status" value="1"/>
</dbReference>
<feature type="domain" description="C2H2-type" evidence="14">
    <location>
        <begin position="368"/>
        <end position="395"/>
    </location>
</feature>
<reference evidence="16 17" key="1">
    <citation type="journal article" date="2020" name="Nature">
        <title>Six reference-quality genomes reveal evolution of bat adaptations.</title>
        <authorList>
            <person name="Jebb D."/>
            <person name="Huang Z."/>
            <person name="Pippel M."/>
            <person name="Hughes G.M."/>
            <person name="Lavrichenko K."/>
            <person name="Devanna P."/>
            <person name="Winkler S."/>
            <person name="Jermiin L.S."/>
            <person name="Skirmuntt E.C."/>
            <person name="Katzourakis A."/>
            <person name="Burkitt-Gray L."/>
            <person name="Ray D.A."/>
            <person name="Sullivan K.A.M."/>
            <person name="Roscito J.G."/>
            <person name="Kirilenko B.M."/>
            <person name="Davalos L.M."/>
            <person name="Corthals A.P."/>
            <person name="Power M.L."/>
            <person name="Jones G."/>
            <person name="Ransome R.D."/>
            <person name="Dechmann D.K.N."/>
            <person name="Locatelli A.G."/>
            <person name="Puechmaille S.J."/>
            <person name="Fedrigo O."/>
            <person name="Jarvis E.D."/>
            <person name="Hiller M."/>
            <person name="Vernes S.C."/>
            <person name="Myers E.W."/>
            <person name="Teeling E.C."/>
        </authorList>
    </citation>
    <scope>NUCLEOTIDE SEQUENCE [LARGE SCALE GENOMIC DNA]</scope>
    <source>
        <strain evidence="16">MRouAeg1</strain>
        <tissue evidence="16">Muscle</tissue>
    </source>
</reference>
<dbReference type="OrthoDB" id="9516563at2759"/>
<feature type="compositionally biased region" description="Basic and acidic residues" evidence="13">
    <location>
        <begin position="84"/>
        <end position="97"/>
    </location>
</feature>
<dbReference type="GO" id="GO:0008270">
    <property type="term" value="F:zinc ion binding"/>
    <property type="evidence" value="ECO:0007669"/>
    <property type="project" value="UniProtKB-KW"/>
</dbReference>
<keyword evidence="5" id="KW-0677">Repeat</keyword>
<dbReference type="PANTHER" id="PTHR24381:SF44">
    <property type="entry name" value="ZINC FINGER PROTEIN 560"/>
    <property type="match status" value="1"/>
</dbReference>
<dbReference type="PANTHER" id="PTHR24381">
    <property type="entry name" value="ZINC FINGER PROTEIN"/>
    <property type="match status" value="1"/>
</dbReference>
<dbReference type="PROSITE" id="PS50157">
    <property type="entry name" value="ZINC_FINGER_C2H2_2"/>
    <property type="match status" value="4"/>
</dbReference>
<evidence type="ECO:0000256" key="9">
    <source>
        <dbReference type="ARBA" id="ARBA00023125"/>
    </source>
</evidence>
<feature type="domain" description="C2H2-type" evidence="14">
    <location>
        <begin position="396"/>
        <end position="419"/>
    </location>
</feature>
<evidence type="ECO:0000256" key="4">
    <source>
        <dbReference type="ARBA" id="ARBA00022723"/>
    </source>
</evidence>
<evidence type="ECO:0000256" key="6">
    <source>
        <dbReference type="ARBA" id="ARBA00022771"/>
    </source>
</evidence>
<dbReference type="Pfam" id="PF00096">
    <property type="entry name" value="zf-C2H2"/>
    <property type="match status" value="2"/>
</dbReference>
<dbReference type="FunFam" id="3.30.160.60:FF:000338">
    <property type="entry name" value="zinc finger protein 383"/>
    <property type="match status" value="1"/>
</dbReference>
<comment type="function">
    <text evidence="1">May be involved in transcriptional regulation.</text>
</comment>
<evidence type="ECO:0000256" key="12">
    <source>
        <dbReference type="PROSITE-ProRule" id="PRU00042"/>
    </source>
</evidence>
<dbReference type="Pfam" id="PF01352">
    <property type="entry name" value="KRAB"/>
    <property type="match status" value="1"/>
</dbReference>
<dbReference type="SUPFAM" id="SSF109640">
    <property type="entry name" value="KRAB domain (Kruppel-associated box)"/>
    <property type="match status" value="1"/>
</dbReference>
<dbReference type="FunFam" id="3.30.160.60:FF:000292">
    <property type="entry name" value="zinc finger protein 619"/>
    <property type="match status" value="1"/>
</dbReference>
<dbReference type="SUPFAM" id="SSF57667">
    <property type="entry name" value="beta-beta-alpha zinc fingers"/>
    <property type="match status" value="2"/>
</dbReference>
<dbReference type="FunFam" id="3.30.160.60:FF:000608">
    <property type="entry name" value="zinc finger protein 286A isoform X1"/>
    <property type="match status" value="1"/>
</dbReference>
<feature type="region of interest" description="Disordered" evidence="13">
    <location>
        <begin position="280"/>
        <end position="305"/>
    </location>
</feature>
<feature type="domain" description="C2H2-type" evidence="14">
    <location>
        <begin position="341"/>
        <end position="368"/>
    </location>
</feature>
<keyword evidence="17" id="KW-1185">Reference proteome</keyword>
<name>A0A7J8CNA5_ROUAE</name>
<keyword evidence="6 12" id="KW-0863">Zinc-finger</keyword>
<comment type="caution">
    <text evidence="16">The sequence shown here is derived from an EMBL/GenBank/DDBJ whole genome shotgun (WGS) entry which is preliminary data.</text>
</comment>
<dbReference type="GO" id="GO:0005634">
    <property type="term" value="C:nucleus"/>
    <property type="evidence" value="ECO:0007669"/>
    <property type="project" value="UniProtKB-SubCell"/>
</dbReference>
<keyword evidence="11" id="KW-0539">Nucleus</keyword>
<keyword evidence="10" id="KW-0804">Transcription</keyword>
<dbReference type="GO" id="GO:0000981">
    <property type="term" value="F:DNA-binding transcription factor activity, RNA polymerase II-specific"/>
    <property type="evidence" value="ECO:0007669"/>
    <property type="project" value="TreeGrafter"/>
</dbReference>
<accession>A0A7J8CNA5</accession>
<gene>
    <name evidence="16" type="ORF">HJG63_021007</name>
</gene>
<keyword evidence="7" id="KW-0862">Zinc</keyword>
<dbReference type="SMART" id="SM00355">
    <property type="entry name" value="ZnF_C2H2"/>
    <property type="match status" value="4"/>
</dbReference>
<sequence>MDPVTFKDVALNFTKEEWALLGPEQRNLYKEVMLENYRHLISIDGVIQQENKDSLPPRDVLAEKTLHKANRVCLVSNNSQHSMLEDSECHKTEEPRQQRGQKLKQGAVVQEKKSLVCEYREMREKLKPSSESVPARVIFPKGLKTDAEKDKGTLNSTRKYVPENLLKNNCILTSNQKGYKNSTYDRELGQSRLLVPSARTPTELKSNTWTDDQNRALCAHDMTYVGANVREWDPFGKVSTEDCVLRAHRTRIKEKMHKSEASENTLQKNPVHAVQMQFSTGESDNENNQSEKTFANIPNSDSHGSTTIGEKTYKCQDCKKSYVYHSFLMRHMKIHTGEKPYECKKCGKAFRYSLHLNKHLIKHIMKSHTCKECGKAFSQSSKLIEHTRIHTGEKPYKCKECGKAYFSNSGLKSHLKNHD</sequence>
<evidence type="ECO:0000256" key="5">
    <source>
        <dbReference type="ARBA" id="ARBA00022737"/>
    </source>
</evidence>
<dbReference type="InterPro" id="IPR036236">
    <property type="entry name" value="Znf_C2H2_sf"/>
</dbReference>
<feature type="domain" description="KRAB" evidence="15">
    <location>
        <begin position="4"/>
        <end position="94"/>
    </location>
</feature>
<dbReference type="PROSITE" id="PS00028">
    <property type="entry name" value="ZINC_FINGER_C2H2_1"/>
    <property type="match status" value="4"/>
</dbReference>
<dbReference type="InterPro" id="IPR036051">
    <property type="entry name" value="KRAB_dom_sf"/>
</dbReference>
<proteinExistence type="inferred from homology"/>
<evidence type="ECO:0000259" key="14">
    <source>
        <dbReference type="PROSITE" id="PS50157"/>
    </source>
</evidence>
<dbReference type="Gene3D" id="3.30.160.60">
    <property type="entry name" value="Classic Zinc Finger"/>
    <property type="match status" value="4"/>
</dbReference>
<dbReference type="InterPro" id="IPR001909">
    <property type="entry name" value="KRAB"/>
</dbReference>
<dbReference type="EMBL" id="JACASE010000014">
    <property type="protein sequence ID" value="KAF6412357.1"/>
    <property type="molecule type" value="Genomic_DNA"/>
</dbReference>
<dbReference type="Proteomes" id="UP000593571">
    <property type="component" value="Unassembled WGS sequence"/>
</dbReference>
<evidence type="ECO:0000256" key="8">
    <source>
        <dbReference type="ARBA" id="ARBA00023015"/>
    </source>
</evidence>
<evidence type="ECO:0000256" key="11">
    <source>
        <dbReference type="ARBA" id="ARBA00023242"/>
    </source>
</evidence>
<keyword evidence="8" id="KW-0805">Transcription regulation</keyword>
<evidence type="ECO:0000259" key="15">
    <source>
        <dbReference type="PROSITE" id="PS50805"/>
    </source>
</evidence>
<feature type="domain" description="C2H2-type" evidence="14">
    <location>
        <begin position="313"/>
        <end position="340"/>
    </location>
</feature>
<dbReference type="CDD" id="cd07765">
    <property type="entry name" value="KRAB_A-box"/>
    <property type="match status" value="1"/>
</dbReference>
<evidence type="ECO:0000256" key="1">
    <source>
        <dbReference type="ARBA" id="ARBA00003767"/>
    </source>
</evidence>
<evidence type="ECO:0000256" key="10">
    <source>
        <dbReference type="ARBA" id="ARBA00023163"/>
    </source>
</evidence>
<protein>
    <submittedName>
        <fullName evidence="16">Zinc finger protein 114</fullName>
    </submittedName>
</protein>
<evidence type="ECO:0000256" key="7">
    <source>
        <dbReference type="ARBA" id="ARBA00022833"/>
    </source>
</evidence>
<organism evidence="16 17">
    <name type="scientific">Rousettus aegyptiacus</name>
    <name type="common">Egyptian fruit bat</name>
    <name type="synonym">Pteropus aegyptiacus</name>
    <dbReference type="NCBI Taxonomy" id="9407"/>
    <lineage>
        <taxon>Eukaryota</taxon>
        <taxon>Metazoa</taxon>
        <taxon>Chordata</taxon>
        <taxon>Craniata</taxon>
        <taxon>Vertebrata</taxon>
        <taxon>Euteleostomi</taxon>
        <taxon>Mammalia</taxon>
        <taxon>Eutheria</taxon>
        <taxon>Laurasiatheria</taxon>
        <taxon>Chiroptera</taxon>
        <taxon>Yinpterochiroptera</taxon>
        <taxon>Pteropodoidea</taxon>
        <taxon>Pteropodidae</taxon>
        <taxon>Rousettinae</taxon>
        <taxon>Rousettus</taxon>
    </lineage>
</organism>
<evidence type="ECO:0000313" key="16">
    <source>
        <dbReference type="EMBL" id="KAF6412357.1"/>
    </source>
</evidence>
<dbReference type="PROSITE" id="PS50805">
    <property type="entry name" value="KRAB"/>
    <property type="match status" value="1"/>
</dbReference>
<dbReference type="InterPro" id="IPR013087">
    <property type="entry name" value="Znf_C2H2_type"/>
</dbReference>
<evidence type="ECO:0000256" key="2">
    <source>
        <dbReference type="ARBA" id="ARBA00004123"/>
    </source>
</evidence>
<dbReference type="GO" id="GO:0000977">
    <property type="term" value="F:RNA polymerase II transcription regulatory region sequence-specific DNA binding"/>
    <property type="evidence" value="ECO:0007669"/>
    <property type="project" value="TreeGrafter"/>
</dbReference>
<comment type="similarity">
    <text evidence="3">Belongs to the krueppel C2H2-type zinc-finger protein family.</text>
</comment>
<evidence type="ECO:0000256" key="13">
    <source>
        <dbReference type="SAM" id="MobiDB-lite"/>
    </source>
</evidence>
<dbReference type="Gene3D" id="6.10.140.140">
    <property type="match status" value="1"/>
</dbReference>
<evidence type="ECO:0000256" key="3">
    <source>
        <dbReference type="ARBA" id="ARBA00006991"/>
    </source>
</evidence>